<evidence type="ECO:0000313" key="1">
    <source>
        <dbReference type="EMBL" id="OWR02696.1"/>
    </source>
</evidence>
<comment type="caution">
    <text evidence="1">The sequence shown here is derived from an EMBL/GenBank/DDBJ whole genome shotgun (WGS) entry which is preliminary data.</text>
</comment>
<dbReference type="Pfam" id="PF07676">
    <property type="entry name" value="PD40"/>
    <property type="match status" value="1"/>
</dbReference>
<dbReference type="SUPFAM" id="SSF82171">
    <property type="entry name" value="DPP6 N-terminal domain-like"/>
    <property type="match status" value="1"/>
</dbReference>
<dbReference type="AlphaFoldDB" id="A0A254N3I5"/>
<accession>A0A254N3I5</accession>
<keyword evidence="2" id="KW-1185">Reference proteome</keyword>
<reference evidence="1 2" key="1">
    <citation type="journal article" date="2007" name="Int. J. Syst. Evol. Microbiol.">
        <title>Description of Pelomonas aquatica sp. nov. and Pelomonas puraquae sp. nov., isolated from industrial and haemodialysis water.</title>
        <authorList>
            <person name="Gomila M."/>
            <person name="Bowien B."/>
            <person name="Falsen E."/>
            <person name="Moore E.R."/>
            <person name="Lalucat J."/>
        </authorList>
    </citation>
    <scope>NUCLEOTIDE SEQUENCE [LARGE SCALE GENOMIC DNA]</scope>
    <source>
        <strain evidence="1 2">CCUG 52769</strain>
    </source>
</reference>
<dbReference type="RefSeq" id="WP_088484586.1">
    <property type="nucleotide sequence ID" value="NZ_NISI01000007.1"/>
</dbReference>
<dbReference type="InterPro" id="IPR011659">
    <property type="entry name" value="WD40"/>
</dbReference>
<protein>
    <recommendedName>
        <fullName evidence="3">Dipeptidylpeptidase IV N-terminal domain-containing protein</fullName>
    </recommendedName>
</protein>
<dbReference type="OrthoDB" id="8881269at2"/>
<dbReference type="Proteomes" id="UP000197446">
    <property type="component" value="Unassembled WGS sequence"/>
</dbReference>
<evidence type="ECO:0008006" key="3">
    <source>
        <dbReference type="Google" id="ProtNLM"/>
    </source>
</evidence>
<name>A0A254N3I5_9BURK</name>
<dbReference type="Gene3D" id="2.120.10.30">
    <property type="entry name" value="TolB, C-terminal domain"/>
    <property type="match status" value="1"/>
</dbReference>
<proteinExistence type="predicted"/>
<evidence type="ECO:0000313" key="2">
    <source>
        <dbReference type="Proteomes" id="UP000197446"/>
    </source>
</evidence>
<organism evidence="1 2">
    <name type="scientific">Roseateles puraquae</name>
    <dbReference type="NCBI Taxonomy" id="431059"/>
    <lineage>
        <taxon>Bacteria</taxon>
        <taxon>Pseudomonadati</taxon>
        <taxon>Pseudomonadota</taxon>
        <taxon>Betaproteobacteria</taxon>
        <taxon>Burkholderiales</taxon>
        <taxon>Sphaerotilaceae</taxon>
        <taxon>Roseateles</taxon>
    </lineage>
</organism>
<sequence>MTPTALLTVLPAFLILTRWPAALLTLIRRAGLLLASCLVSSVFAAESPTGLLWHNNYSLDLKAGVQVSPLDGSKPVIITPQSDMDVSVWPDGRVVAVTKPDIYKRITSLVVMEVATARPLHNLVLDGYVRELAPSPVSRELVKLSQGESPSSPYEELVMDLTTQKPRYRVASDDYFAWMPDGRFMLINLKTGLMRIAQLDDPREQVVGRLTLPPGRAMGGFLISPTGTEFIMKLPLRNSVPREADLWIGRLDGSRFEQLTQVRALGSALWSPDGRYVAYTVNTGSICSGWGCIGGCDQYFTRATRRAVKGLDGTPGSERFEVRNRFGQMQGLGCEVLAWTR</sequence>
<dbReference type="InterPro" id="IPR011042">
    <property type="entry name" value="6-blade_b-propeller_TolB-like"/>
</dbReference>
<dbReference type="EMBL" id="NISI01000007">
    <property type="protein sequence ID" value="OWR02696.1"/>
    <property type="molecule type" value="Genomic_DNA"/>
</dbReference>
<gene>
    <name evidence="1" type="ORF">CDO81_17860</name>
</gene>